<evidence type="ECO:0000313" key="6">
    <source>
        <dbReference type="EMBL" id="KAG0453512.1"/>
    </source>
</evidence>
<comment type="caution">
    <text evidence="6">The sequence shown here is derived from an EMBL/GenBank/DDBJ whole genome shotgun (WGS) entry which is preliminary data.</text>
</comment>
<dbReference type="Proteomes" id="UP000636800">
    <property type="component" value="Unassembled WGS sequence"/>
</dbReference>
<dbReference type="OrthoDB" id="439808at2759"/>
<evidence type="ECO:0000313" key="7">
    <source>
        <dbReference type="Proteomes" id="UP000636800"/>
    </source>
</evidence>
<dbReference type="PROSITE" id="PS50102">
    <property type="entry name" value="RRM"/>
    <property type="match status" value="1"/>
</dbReference>
<feature type="region of interest" description="Disordered" evidence="3">
    <location>
        <begin position="103"/>
        <end position="122"/>
    </location>
</feature>
<protein>
    <recommendedName>
        <fullName evidence="4">RRM domain-containing protein</fullName>
    </recommendedName>
</protein>
<feature type="compositionally biased region" description="Pro residues" evidence="3">
    <location>
        <begin position="107"/>
        <end position="122"/>
    </location>
</feature>
<dbReference type="InterPro" id="IPR012677">
    <property type="entry name" value="Nucleotide-bd_a/b_plait_sf"/>
</dbReference>
<reference evidence="7 8" key="1">
    <citation type="journal article" date="2020" name="Nat. Food">
        <title>A phased Vanilla planifolia genome enables genetic improvement of flavour and production.</title>
        <authorList>
            <person name="Hasing T."/>
            <person name="Tang H."/>
            <person name="Brym M."/>
            <person name="Khazi F."/>
            <person name="Huang T."/>
            <person name="Chambers A.H."/>
        </authorList>
    </citation>
    <scope>NUCLEOTIDE SEQUENCE [LARGE SCALE GENOMIC DNA]</scope>
    <source>
        <tissue evidence="6">Leaf</tissue>
    </source>
</reference>
<dbReference type="PANTHER" id="PTHR11176">
    <property type="entry name" value="BOULE-RELATED"/>
    <property type="match status" value="1"/>
</dbReference>
<evidence type="ECO:0000313" key="8">
    <source>
        <dbReference type="Proteomes" id="UP000639772"/>
    </source>
</evidence>
<name>A0A835PL11_VANPL</name>
<dbReference type="Gene3D" id="3.30.70.330">
    <property type="match status" value="1"/>
</dbReference>
<dbReference type="EMBL" id="JADCNL010000014">
    <property type="protein sequence ID" value="KAG0452410.1"/>
    <property type="molecule type" value="Genomic_DNA"/>
</dbReference>
<keyword evidence="1 2" id="KW-0694">RNA-binding</keyword>
<evidence type="ECO:0000313" key="5">
    <source>
        <dbReference type="EMBL" id="KAG0452410.1"/>
    </source>
</evidence>
<evidence type="ECO:0000259" key="4">
    <source>
        <dbReference type="PROSITE" id="PS50102"/>
    </source>
</evidence>
<dbReference type="InterPro" id="IPR000504">
    <property type="entry name" value="RRM_dom"/>
</dbReference>
<dbReference type="AlphaFoldDB" id="A0A835PL11"/>
<dbReference type="SMART" id="SM00360">
    <property type="entry name" value="RRM"/>
    <property type="match status" value="1"/>
</dbReference>
<proteinExistence type="predicted"/>
<feature type="domain" description="RRM" evidence="4">
    <location>
        <begin position="22"/>
        <end position="99"/>
    </location>
</feature>
<evidence type="ECO:0000256" key="1">
    <source>
        <dbReference type="ARBA" id="ARBA00022884"/>
    </source>
</evidence>
<dbReference type="EMBL" id="JADCNM010000014">
    <property type="protein sequence ID" value="KAG0453512.1"/>
    <property type="molecule type" value="Genomic_DNA"/>
</dbReference>
<dbReference type="SUPFAM" id="SSF54928">
    <property type="entry name" value="RNA-binding domain, RBD"/>
    <property type="match status" value="1"/>
</dbReference>
<gene>
    <name evidence="6" type="ORF">HPP92_024816</name>
    <name evidence="5" type="ORF">HPP92_025074</name>
</gene>
<dbReference type="Proteomes" id="UP000639772">
    <property type="component" value="Unassembled WGS sequence"/>
</dbReference>
<accession>A0A835PL11</accession>
<evidence type="ECO:0000256" key="3">
    <source>
        <dbReference type="SAM" id="MobiDB-lite"/>
    </source>
</evidence>
<dbReference type="PANTHER" id="PTHR11176:SF57">
    <property type="entry name" value="PROTEIN BOULE"/>
    <property type="match status" value="1"/>
</dbReference>
<evidence type="ECO:0000256" key="2">
    <source>
        <dbReference type="PROSITE-ProRule" id="PRU00176"/>
    </source>
</evidence>
<sequence>MGGHQQQPPPPPEFGANCTKLTKIFVGGLSWETQKDVLRHHFEKYGDVLEAAVISDKFTGRSKGYGFVTFKEAEAARKACEDTSPVINGRRANCNLAFLGARRPAGRPSPPVTPALTPPPPPTQNTGTYYPTCHLATGAGIAGGGGFQLSAPIPPTWYYPAGSPPPTASSPSLRQLYPGSIVPFYPAASYGYPYKAAVNLGYSAKFNHAAAGVNYFPVHYSYQGGMMSPSSMIPIYPLNQFQHRLHYLLPHGLGTSTTQFLSPAATGHVGVSNPKAIDAPTTWNLASAKTF</sequence>
<dbReference type="InterPro" id="IPR035979">
    <property type="entry name" value="RBD_domain_sf"/>
</dbReference>
<organism evidence="6 8">
    <name type="scientific">Vanilla planifolia</name>
    <name type="common">Vanilla</name>
    <dbReference type="NCBI Taxonomy" id="51239"/>
    <lineage>
        <taxon>Eukaryota</taxon>
        <taxon>Viridiplantae</taxon>
        <taxon>Streptophyta</taxon>
        <taxon>Embryophyta</taxon>
        <taxon>Tracheophyta</taxon>
        <taxon>Spermatophyta</taxon>
        <taxon>Magnoliopsida</taxon>
        <taxon>Liliopsida</taxon>
        <taxon>Asparagales</taxon>
        <taxon>Orchidaceae</taxon>
        <taxon>Vanilloideae</taxon>
        <taxon>Vanilleae</taxon>
        <taxon>Vanilla</taxon>
    </lineage>
</organism>
<keyword evidence="7" id="KW-1185">Reference proteome</keyword>
<dbReference type="Pfam" id="PF00076">
    <property type="entry name" value="RRM_1"/>
    <property type="match status" value="1"/>
</dbReference>
<dbReference type="GO" id="GO:0003723">
    <property type="term" value="F:RNA binding"/>
    <property type="evidence" value="ECO:0007669"/>
    <property type="project" value="UniProtKB-UniRule"/>
</dbReference>